<evidence type="ECO:0000256" key="3">
    <source>
        <dbReference type="ARBA" id="ARBA00021502"/>
    </source>
</evidence>
<dbReference type="STRING" id="1858805.M5GFH3"/>
<feature type="non-terminal residue" evidence="6">
    <location>
        <position position="1"/>
    </location>
</feature>
<dbReference type="EMBL" id="JH795855">
    <property type="protein sequence ID" value="EJU06292.1"/>
    <property type="molecule type" value="Genomic_DNA"/>
</dbReference>
<evidence type="ECO:0000256" key="2">
    <source>
        <dbReference type="ARBA" id="ARBA00010511"/>
    </source>
</evidence>
<dbReference type="HOGENOM" id="CLU_1122357_0_0_1"/>
<proteinExistence type="inferred from homology"/>
<evidence type="ECO:0000313" key="6">
    <source>
        <dbReference type="EMBL" id="EJU06292.1"/>
    </source>
</evidence>
<name>M5GFH3_DACPD</name>
<dbReference type="GO" id="GO:0005634">
    <property type="term" value="C:nucleus"/>
    <property type="evidence" value="ECO:0007669"/>
    <property type="project" value="UniProtKB-SubCell"/>
</dbReference>
<comment type="subcellular location">
    <subcellularLocation>
        <location evidence="1">Nucleus</location>
    </subcellularLocation>
</comment>
<evidence type="ECO:0000256" key="4">
    <source>
        <dbReference type="ARBA" id="ARBA00023242"/>
    </source>
</evidence>
<dbReference type="Pfam" id="PF08167">
    <property type="entry name" value="RIX1"/>
    <property type="match status" value="1"/>
</dbReference>
<dbReference type="GeneID" id="63689638"/>
<dbReference type="AlphaFoldDB" id="M5GFH3"/>
<sequence>HPLAALLQHYIATDDAAVSYLPSTLSILSPTAFLPSSHLAKWIARVNSLVTSKHRGGKWAGICLATRTAECSKDVMVDCASGWVGNVLPTLQRNEPLPTQLAAISLLHTIFTKATDMPEFLRQICTPNVPKFSLALISLCENAQSSLELRLLAMRTLTRMLASYPNAHRSLQTQLNNICLANMRGVSLTPTPAALRQASAALFAMVCVTGGKVGAADIWKKTMLGALRSAVDCVGILRRTSKPLGWCLFA</sequence>
<dbReference type="InterPro" id="IPR012583">
    <property type="entry name" value="RIX1_N"/>
</dbReference>
<dbReference type="Proteomes" id="UP000030653">
    <property type="component" value="Unassembled WGS sequence"/>
</dbReference>
<reference evidence="6 7" key="1">
    <citation type="journal article" date="2012" name="Science">
        <title>The Paleozoic origin of enzymatic lignin decomposition reconstructed from 31 fungal genomes.</title>
        <authorList>
            <person name="Floudas D."/>
            <person name="Binder M."/>
            <person name="Riley R."/>
            <person name="Barry K."/>
            <person name="Blanchette R.A."/>
            <person name="Henrissat B."/>
            <person name="Martinez A.T."/>
            <person name="Otillar R."/>
            <person name="Spatafora J.W."/>
            <person name="Yadav J.S."/>
            <person name="Aerts A."/>
            <person name="Benoit I."/>
            <person name="Boyd A."/>
            <person name="Carlson A."/>
            <person name="Copeland A."/>
            <person name="Coutinho P.M."/>
            <person name="de Vries R.P."/>
            <person name="Ferreira P."/>
            <person name="Findley K."/>
            <person name="Foster B."/>
            <person name="Gaskell J."/>
            <person name="Glotzer D."/>
            <person name="Gorecki P."/>
            <person name="Heitman J."/>
            <person name="Hesse C."/>
            <person name="Hori C."/>
            <person name="Igarashi K."/>
            <person name="Jurgens J.A."/>
            <person name="Kallen N."/>
            <person name="Kersten P."/>
            <person name="Kohler A."/>
            <person name="Kuees U."/>
            <person name="Kumar T.K.A."/>
            <person name="Kuo A."/>
            <person name="LaButti K."/>
            <person name="Larrondo L.F."/>
            <person name="Lindquist E."/>
            <person name="Ling A."/>
            <person name="Lombard V."/>
            <person name="Lucas S."/>
            <person name="Lundell T."/>
            <person name="Martin R."/>
            <person name="McLaughlin D.J."/>
            <person name="Morgenstern I."/>
            <person name="Morin E."/>
            <person name="Murat C."/>
            <person name="Nagy L.G."/>
            <person name="Nolan M."/>
            <person name="Ohm R.A."/>
            <person name="Patyshakuliyeva A."/>
            <person name="Rokas A."/>
            <person name="Ruiz-Duenas F.J."/>
            <person name="Sabat G."/>
            <person name="Salamov A."/>
            <person name="Samejima M."/>
            <person name="Schmutz J."/>
            <person name="Slot J.C."/>
            <person name="St John F."/>
            <person name="Stenlid J."/>
            <person name="Sun H."/>
            <person name="Sun S."/>
            <person name="Syed K."/>
            <person name="Tsang A."/>
            <person name="Wiebenga A."/>
            <person name="Young D."/>
            <person name="Pisabarro A."/>
            <person name="Eastwood D.C."/>
            <person name="Martin F."/>
            <person name="Cullen D."/>
            <person name="Grigoriev I.V."/>
            <person name="Hibbett D.S."/>
        </authorList>
    </citation>
    <scope>NUCLEOTIDE SEQUENCE [LARGE SCALE GENOMIC DNA]</scope>
    <source>
        <strain evidence="6 7">DJM-731 SS1</strain>
    </source>
</reference>
<protein>
    <recommendedName>
        <fullName evidence="3">Pre-rRNA-processing protein RIX1</fullName>
    </recommendedName>
</protein>
<keyword evidence="7" id="KW-1185">Reference proteome</keyword>
<evidence type="ECO:0000259" key="5">
    <source>
        <dbReference type="Pfam" id="PF08167"/>
    </source>
</evidence>
<keyword evidence="4" id="KW-0539">Nucleus</keyword>
<gene>
    <name evidence="6" type="ORF">DACRYDRAFT_44452</name>
</gene>
<accession>M5GFH3</accession>
<dbReference type="InterPro" id="IPR016024">
    <property type="entry name" value="ARM-type_fold"/>
</dbReference>
<evidence type="ECO:0000313" key="7">
    <source>
        <dbReference type="Proteomes" id="UP000030653"/>
    </source>
</evidence>
<dbReference type="OrthoDB" id="20900at2759"/>
<evidence type="ECO:0000256" key="1">
    <source>
        <dbReference type="ARBA" id="ARBA00004123"/>
    </source>
</evidence>
<feature type="domain" description="Pre-rRNA-processing protein RIX1 N-terminal" evidence="5">
    <location>
        <begin position="5"/>
        <end position="182"/>
    </location>
</feature>
<dbReference type="GO" id="GO:0006364">
    <property type="term" value="P:rRNA processing"/>
    <property type="evidence" value="ECO:0007669"/>
    <property type="project" value="TreeGrafter"/>
</dbReference>
<dbReference type="OMA" id="NICLANM"/>
<dbReference type="SUPFAM" id="SSF48371">
    <property type="entry name" value="ARM repeat"/>
    <property type="match status" value="1"/>
</dbReference>
<dbReference type="PANTHER" id="PTHR34105">
    <property type="entry name" value="PROLINE-, GLUTAMIC ACID- AND LEUCINE-RICH PROTEIN 1"/>
    <property type="match status" value="1"/>
</dbReference>
<comment type="similarity">
    <text evidence="2">Belongs to the RIX1/PELP1 family.</text>
</comment>
<dbReference type="PANTHER" id="PTHR34105:SF1">
    <property type="entry name" value="PROLINE-, GLUTAMIC ACID- AND LEUCINE-RICH PROTEIN 1"/>
    <property type="match status" value="1"/>
</dbReference>
<organism evidence="6 7">
    <name type="scientific">Dacryopinax primogenitus (strain DJM 731)</name>
    <name type="common">Brown rot fungus</name>
    <dbReference type="NCBI Taxonomy" id="1858805"/>
    <lineage>
        <taxon>Eukaryota</taxon>
        <taxon>Fungi</taxon>
        <taxon>Dikarya</taxon>
        <taxon>Basidiomycota</taxon>
        <taxon>Agaricomycotina</taxon>
        <taxon>Dacrymycetes</taxon>
        <taxon>Dacrymycetales</taxon>
        <taxon>Dacrymycetaceae</taxon>
        <taxon>Dacryopinax</taxon>
    </lineage>
</organism>
<dbReference type="RefSeq" id="XP_040633186.1">
    <property type="nucleotide sequence ID" value="XM_040774576.1"/>
</dbReference>